<dbReference type="InterPro" id="IPR029044">
    <property type="entry name" value="Nucleotide-diphossugar_trans"/>
</dbReference>
<dbReference type="PANTHER" id="PTHR43630">
    <property type="entry name" value="POLY-BETA-1,6-N-ACETYL-D-GLUCOSAMINE SYNTHASE"/>
    <property type="match status" value="1"/>
</dbReference>
<evidence type="ECO:0000313" key="3">
    <source>
        <dbReference type="EMBL" id="KAA6431461.1"/>
    </source>
</evidence>
<evidence type="ECO:0000256" key="1">
    <source>
        <dbReference type="ARBA" id="ARBA00038494"/>
    </source>
</evidence>
<dbReference type="Proteomes" id="UP000323994">
    <property type="component" value="Unassembled WGS sequence"/>
</dbReference>
<accession>A0A5M8Q8N6</accession>
<dbReference type="InterPro" id="IPR001173">
    <property type="entry name" value="Glyco_trans_2-like"/>
</dbReference>
<dbReference type="Pfam" id="PF00535">
    <property type="entry name" value="Glycos_transf_2"/>
    <property type="match status" value="1"/>
</dbReference>
<sequence length="308" mass="36566">MIDLSVIILTHNESKHIERCIRSLLAVTDKIFIVDSFSTDETVVLARSLGATVIQNPWVSYSFQFNFGIQNNPFKTRWLMRMDADEYISAELADELNNTINSIPEDVSGLYVKRRVMFMDKWIRRGGYYPIWLLRIWRNGHGTCEELWMDEHIKLSSGSTAQLQNDIVDHNLNNLTWWTQKHNHYAIREVIDLLNIKYNFDNKETVTPGFWGSQEQRTRFLKIRYAGLPLFTRPFIYFIYRYIFKAGFLDGIKGLIWHFLQGFWYRFLVDAKIYEVYYKAGKDKQQIISHFRTEYGKDLKNPNQSVRV</sequence>
<feature type="domain" description="Glycosyltransferase 2-like" evidence="2">
    <location>
        <begin position="5"/>
        <end position="116"/>
    </location>
</feature>
<comment type="caution">
    <text evidence="3">The sequence shown here is derived from an EMBL/GenBank/DDBJ whole genome shotgun (WGS) entry which is preliminary data.</text>
</comment>
<keyword evidence="4" id="KW-1185">Reference proteome</keyword>
<name>A0A5M8Q8N6_9BACT</name>
<dbReference type="Gene3D" id="3.90.550.10">
    <property type="entry name" value="Spore Coat Polysaccharide Biosynthesis Protein SpsA, Chain A"/>
    <property type="match status" value="1"/>
</dbReference>
<evidence type="ECO:0000313" key="4">
    <source>
        <dbReference type="Proteomes" id="UP000323994"/>
    </source>
</evidence>
<dbReference type="GO" id="GO:0016740">
    <property type="term" value="F:transferase activity"/>
    <property type="evidence" value="ECO:0007669"/>
    <property type="project" value="UniProtKB-KW"/>
</dbReference>
<proteinExistence type="inferred from homology"/>
<keyword evidence="3" id="KW-0808">Transferase</keyword>
<comment type="similarity">
    <text evidence="1">Belongs to the glycosyltransferase 2 family. WaaE/KdtX subfamily.</text>
</comment>
<dbReference type="CDD" id="cd02511">
    <property type="entry name" value="Beta4Glucosyltransferase"/>
    <property type="match status" value="1"/>
</dbReference>
<gene>
    <name evidence="3" type="ORF">FEM33_24415</name>
</gene>
<dbReference type="PANTHER" id="PTHR43630:SF2">
    <property type="entry name" value="GLYCOSYLTRANSFERASE"/>
    <property type="match status" value="1"/>
</dbReference>
<reference evidence="3 4" key="1">
    <citation type="submission" date="2019-05" db="EMBL/GenBank/DDBJ databases">
        <authorList>
            <person name="Qu J.-H."/>
        </authorList>
    </citation>
    <scope>NUCLEOTIDE SEQUENCE [LARGE SCALE GENOMIC DNA]</scope>
    <source>
        <strain evidence="3 4">NS28</strain>
    </source>
</reference>
<dbReference type="SUPFAM" id="SSF53448">
    <property type="entry name" value="Nucleotide-diphospho-sugar transferases"/>
    <property type="match status" value="1"/>
</dbReference>
<protein>
    <submittedName>
        <fullName evidence="3">Glycosyltransferase family 2 protein</fullName>
    </submittedName>
</protein>
<dbReference type="EMBL" id="VBSN01000073">
    <property type="protein sequence ID" value="KAA6431461.1"/>
    <property type="molecule type" value="Genomic_DNA"/>
</dbReference>
<evidence type="ECO:0000259" key="2">
    <source>
        <dbReference type="Pfam" id="PF00535"/>
    </source>
</evidence>
<dbReference type="AlphaFoldDB" id="A0A5M8Q8N6"/>
<organism evidence="3 4">
    <name type="scientific">Dyadobacter flavalbus</name>
    <dbReference type="NCBI Taxonomy" id="2579942"/>
    <lineage>
        <taxon>Bacteria</taxon>
        <taxon>Pseudomonadati</taxon>
        <taxon>Bacteroidota</taxon>
        <taxon>Cytophagia</taxon>
        <taxon>Cytophagales</taxon>
        <taxon>Spirosomataceae</taxon>
        <taxon>Dyadobacter</taxon>
    </lineage>
</organism>
<dbReference type="OrthoDB" id="9815923at2"/>
<dbReference type="RefSeq" id="WP_139014593.1">
    <property type="nucleotide sequence ID" value="NZ_VBSN01000073.1"/>
</dbReference>